<proteinExistence type="predicted"/>
<keyword evidence="2" id="KW-0255">Endonuclease</keyword>
<keyword evidence="2" id="KW-0808">Transferase</keyword>
<protein>
    <submittedName>
        <fullName evidence="2">Putative endonuclease/reverse transcriptase</fullName>
    </submittedName>
</protein>
<dbReference type="PANTHER" id="PTHR33332">
    <property type="entry name" value="REVERSE TRANSCRIPTASE DOMAIN-CONTAINING PROTEIN"/>
    <property type="match status" value="1"/>
</dbReference>
<feature type="domain" description="Reverse transcriptase" evidence="1">
    <location>
        <begin position="1"/>
        <end position="123"/>
    </location>
</feature>
<dbReference type="SUPFAM" id="SSF56672">
    <property type="entry name" value="DNA/RNA polymerases"/>
    <property type="match status" value="1"/>
</dbReference>
<keyword evidence="2" id="KW-0540">Nuclease</keyword>
<evidence type="ECO:0000313" key="2">
    <source>
        <dbReference type="EMBL" id="NIE47663.1"/>
    </source>
</evidence>
<dbReference type="GO" id="GO:0003964">
    <property type="term" value="F:RNA-directed DNA polymerase activity"/>
    <property type="evidence" value="ECO:0007669"/>
    <property type="project" value="UniProtKB-KW"/>
</dbReference>
<dbReference type="InterPro" id="IPR043502">
    <property type="entry name" value="DNA/RNA_pol_sf"/>
</dbReference>
<keyword evidence="2" id="KW-0548">Nucleotidyltransferase</keyword>
<sequence length="123" mass="13594">MNANEQTDCLFLDFAKAFDTVPHCRLISKLAALRIDSLILSWLRSFLSSREQLTVINDISSNLCDVTSGVPQGSVIGPLLFQIYINDLPDNLSSTVRLFADDCAISATLNVLMIIRLSKMTLT</sequence>
<organism evidence="2">
    <name type="scientific">Rhipicephalus microplus</name>
    <name type="common">Cattle tick</name>
    <name type="synonym">Boophilus microplus</name>
    <dbReference type="NCBI Taxonomy" id="6941"/>
    <lineage>
        <taxon>Eukaryota</taxon>
        <taxon>Metazoa</taxon>
        <taxon>Ecdysozoa</taxon>
        <taxon>Arthropoda</taxon>
        <taxon>Chelicerata</taxon>
        <taxon>Arachnida</taxon>
        <taxon>Acari</taxon>
        <taxon>Parasitiformes</taxon>
        <taxon>Ixodida</taxon>
        <taxon>Ixodoidea</taxon>
        <taxon>Ixodidae</taxon>
        <taxon>Rhipicephalinae</taxon>
        <taxon>Rhipicephalus</taxon>
        <taxon>Boophilus</taxon>
    </lineage>
</organism>
<reference evidence="2" key="1">
    <citation type="submission" date="2020-03" db="EMBL/GenBank/DDBJ databases">
        <title>A transcriptome and proteome of the tick Rhipicephalus microplus shaped by the genetic composition of its hosts and developmental stage.</title>
        <authorList>
            <person name="Garcia G.R."/>
            <person name="Ribeiro J.M.C."/>
            <person name="Maruyama S.R."/>
            <person name="Gardinasse L.G."/>
            <person name="Nelson K."/>
            <person name="Ferreira B.R."/>
            <person name="Andrade T.G."/>
            <person name="Santos I.K.F.M."/>
        </authorList>
    </citation>
    <scope>NUCLEOTIDE SEQUENCE</scope>
    <source>
        <strain evidence="2">NSGR</strain>
        <tissue evidence="2">Salivary glands</tissue>
    </source>
</reference>
<dbReference type="EMBL" id="GIKN01005390">
    <property type="protein sequence ID" value="NIE47663.1"/>
    <property type="molecule type" value="Transcribed_RNA"/>
</dbReference>
<dbReference type="GO" id="GO:0004519">
    <property type="term" value="F:endonuclease activity"/>
    <property type="evidence" value="ECO:0007669"/>
    <property type="project" value="UniProtKB-KW"/>
</dbReference>
<keyword evidence="2" id="KW-0378">Hydrolase</keyword>
<dbReference type="InterPro" id="IPR000477">
    <property type="entry name" value="RT_dom"/>
</dbReference>
<keyword evidence="2" id="KW-0695">RNA-directed DNA polymerase</keyword>
<evidence type="ECO:0000259" key="1">
    <source>
        <dbReference type="PROSITE" id="PS50878"/>
    </source>
</evidence>
<dbReference type="AlphaFoldDB" id="A0A6G5ABP3"/>
<dbReference type="PROSITE" id="PS50878">
    <property type="entry name" value="RT_POL"/>
    <property type="match status" value="1"/>
</dbReference>
<name>A0A6G5ABP3_RHIMP</name>
<dbReference type="Pfam" id="PF00078">
    <property type="entry name" value="RVT_1"/>
    <property type="match status" value="1"/>
</dbReference>
<accession>A0A6G5ABP3</accession>